<keyword evidence="3" id="KW-1185">Reference proteome</keyword>
<name>A0A8J5JUU9_HOMAM</name>
<keyword evidence="1" id="KW-0812">Transmembrane</keyword>
<keyword evidence="1" id="KW-0472">Membrane</keyword>
<dbReference type="Proteomes" id="UP000747542">
    <property type="component" value="Unassembled WGS sequence"/>
</dbReference>
<evidence type="ECO:0000313" key="3">
    <source>
        <dbReference type="Proteomes" id="UP000747542"/>
    </source>
</evidence>
<dbReference type="EMBL" id="JAHLQT010025476">
    <property type="protein sequence ID" value="KAG7164475.1"/>
    <property type="molecule type" value="Genomic_DNA"/>
</dbReference>
<gene>
    <name evidence="2" type="ORF">Hamer_G003684</name>
</gene>
<dbReference type="AlphaFoldDB" id="A0A8J5JUU9"/>
<proteinExistence type="predicted"/>
<feature type="transmembrane region" description="Helical" evidence="1">
    <location>
        <begin position="12"/>
        <end position="31"/>
    </location>
</feature>
<sequence length="52" mass="6121">MIEILSIFRVRCAVYFKKICTVYTVFALPVFRPVLTNFGMMAKLQKFQVVMK</sequence>
<keyword evidence="1" id="KW-1133">Transmembrane helix</keyword>
<organism evidence="2 3">
    <name type="scientific">Homarus americanus</name>
    <name type="common">American lobster</name>
    <dbReference type="NCBI Taxonomy" id="6706"/>
    <lineage>
        <taxon>Eukaryota</taxon>
        <taxon>Metazoa</taxon>
        <taxon>Ecdysozoa</taxon>
        <taxon>Arthropoda</taxon>
        <taxon>Crustacea</taxon>
        <taxon>Multicrustacea</taxon>
        <taxon>Malacostraca</taxon>
        <taxon>Eumalacostraca</taxon>
        <taxon>Eucarida</taxon>
        <taxon>Decapoda</taxon>
        <taxon>Pleocyemata</taxon>
        <taxon>Astacidea</taxon>
        <taxon>Nephropoidea</taxon>
        <taxon>Nephropidae</taxon>
        <taxon>Homarus</taxon>
    </lineage>
</organism>
<evidence type="ECO:0000256" key="1">
    <source>
        <dbReference type="SAM" id="Phobius"/>
    </source>
</evidence>
<accession>A0A8J5JUU9</accession>
<comment type="caution">
    <text evidence="2">The sequence shown here is derived from an EMBL/GenBank/DDBJ whole genome shotgun (WGS) entry which is preliminary data.</text>
</comment>
<reference evidence="2" key="1">
    <citation type="journal article" date="2021" name="Sci. Adv.">
        <title>The American lobster genome reveals insights on longevity, neural, and immune adaptations.</title>
        <authorList>
            <person name="Polinski J.M."/>
            <person name="Zimin A.V."/>
            <person name="Clark K.F."/>
            <person name="Kohn A.B."/>
            <person name="Sadowski N."/>
            <person name="Timp W."/>
            <person name="Ptitsyn A."/>
            <person name="Khanna P."/>
            <person name="Romanova D.Y."/>
            <person name="Williams P."/>
            <person name="Greenwood S.J."/>
            <person name="Moroz L.L."/>
            <person name="Walt D.R."/>
            <person name="Bodnar A.G."/>
        </authorList>
    </citation>
    <scope>NUCLEOTIDE SEQUENCE</scope>
    <source>
        <strain evidence="2">GMGI-L3</strain>
    </source>
</reference>
<protein>
    <submittedName>
        <fullName evidence="2">Uncharacterized protein</fullName>
    </submittedName>
</protein>
<evidence type="ECO:0000313" key="2">
    <source>
        <dbReference type="EMBL" id="KAG7164475.1"/>
    </source>
</evidence>